<evidence type="ECO:0000256" key="1">
    <source>
        <dbReference type="SAM" id="Phobius"/>
    </source>
</evidence>
<dbReference type="AlphaFoldDB" id="A0A0J8XWP6"/>
<protein>
    <submittedName>
        <fullName evidence="2">Uncharacterized protein</fullName>
    </submittedName>
</protein>
<name>A0A0J8XWP6_9GAMM</name>
<dbReference type="Proteomes" id="UP000240481">
    <property type="component" value="Unassembled WGS sequence"/>
</dbReference>
<organism evidence="2 3">
    <name type="scientific">Photobacterium swingsii</name>
    <dbReference type="NCBI Taxonomy" id="680026"/>
    <lineage>
        <taxon>Bacteria</taxon>
        <taxon>Pseudomonadati</taxon>
        <taxon>Pseudomonadota</taxon>
        <taxon>Gammaproteobacteria</taxon>
        <taxon>Vibrionales</taxon>
        <taxon>Vibrionaceae</taxon>
        <taxon>Photobacterium</taxon>
    </lineage>
</organism>
<keyword evidence="1" id="KW-0472">Membrane</keyword>
<keyword evidence="3" id="KW-1185">Reference proteome</keyword>
<gene>
    <name evidence="2" type="ORF">C9I94_18740</name>
</gene>
<evidence type="ECO:0000313" key="3">
    <source>
        <dbReference type="Proteomes" id="UP000240481"/>
    </source>
</evidence>
<proteinExistence type="predicted"/>
<accession>A0A0J8XWP6</accession>
<dbReference type="EMBL" id="PYLZ01000011">
    <property type="protein sequence ID" value="PSW22817.1"/>
    <property type="molecule type" value="Genomic_DNA"/>
</dbReference>
<feature type="transmembrane region" description="Helical" evidence="1">
    <location>
        <begin position="50"/>
        <end position="68"/>
    </location>
</feature>
<keyword evidence="1" id="KW-0812">Transmembrane</keyword>
<keyword evidence="1" id="KW-1133">Transmembrane helix</keyword>
<reference evidence="2 3" key="1">
    <citation type="submission" date="2018-01" db="EMBL/GenBank/DDBJ databases">
        <title>Whole genome sequencing of Histamine producing bacteria.</title>
        <authorList>
            <person name="Butler K."/>
        </authorList>
    </citation>
    <scope>NUCLEOTIDE SEQUENCE [LARGE SCALE GENOMIC DNA]</scope>
    <source>
        <strain evidence="2 3">DSM 24669</strain>
    </source>
</reference>
<sequence length="69" mass="7974">MKRVIESYCDELNTYCNDKNADTKIKIDDAISKIDFVVNDDFLHFNISNIFNVKLAICLAMIIFTIILL</sequence>
<comment type="caution">
    <text evidence="2">The sequence shown here is derived from an EMBL/GenBank/DDBJ whole genome shotgun (WGS) entry which is preliminary data.</text>
</comment>
<evidence type="ECO:0000313" key="2">
    <source>
        <dbReference type="EMBL" id="PSW22817.1"/>
    </source>
</evidence>